<feature type="binding site" evidence="1">
    <location>
        <position position="17"/>
    </location>
    <ligand>
        <name>Zn(2+)</name>
        <dbReference type="ChEBI" id="CHEBI:29105"/>
    </ligand>
</feature>
<evidence type="ECO:0000313" key="4">
    <source>
        <dbReference type="Proteomes" id="UP000838878"/>
    </source>
</evidence>
<sequence>MDMIEVDPKLFVTCRLCLEEIGVYQIVPEVQKKIKYCFDLHISLFDGLPQLICKKCESMLSHHALIKEMLHKKQKSLLIKLKGNISCATAPDQEKLTSSIPQSDAENEILVNYIEKSPLSQISTIRKDDANCTKQTPSTAKKSSCNYIFSDVGNTEHLIERNKSSKNRWRKNYSKQFVCKFCSISLRHKTNIILHGEKCALMKKYSNMLKWCWVNLENFNFKPNLTDSKENVVWEKNKIINSKNPNYYILYSLKTSRKSVSESSDENFTSNKKKRKRQRLISVSSNETLVIDGNSNKENNKNNCTGESDIECVTLDDSDTASTLSTFVTKYNNSEINAENVKHQANEKMINNIVSICYNKYLKRLNINKNVKNYGNHDSFLQRKLLSMGRKIIHKEGFNQTGLLRYMEQKDLDVVWIEKTETNVSVRTIFKEKKSDELADIWKSLNKIDNNYKNKDFIDYFEKLSTPEADSTNSYLVFTTEVIPQDGQNVISGGIVLPQNILFPSANDSSTLIFSSHDSKNIQSPAGTYSKNNEKLLRCMHDKKIENNVLYLRPSKEPENNTMLHKILNASPVPNPKKLSARNIQDCLPAVDTTDYYNDGEISRDKEASSSVTSEKESLHMPIITSTVSLAPNSNNQITSNEEQCPSSSVADTAPKVPEQTLPRIKVKPVSELMAEVPTHPKGIPTTANVWAGNSNENQNVYLQNIAPKPQLNSVPVYMSMAQPVNNIFAYPQGQAIQLDNISQGTSRSVERQEVDNRDYFVMHTVEMPHKKTHSPFQYFKDLLKIHKFELLNSAEAFTPSMSCIVKFKLVFEQGAIAPVTLCLSLFCDKNTFCIQVRDINSELLDVNNFSAYWQWEILKGFRGVVHAMRQNANKYNREIFDKIQYFILLLNTIVVSRGS</sequence>
<dbReference type="Proteomes" id="UP000838878">
    <property type="component" value="Chromosome 3"/>
</dbReference>
<feature type="binding site" evidence="1">
    <location>
        <position position="56"/>
    </location>
    <ligand>
        <name>Zn(2+)</name>
        <dbReference type="ChEBI" id="CHEBI:29105"/>
    </ligand>
</feature>
<gene>
    <name evidence="3" type="ORF">BINO364_LOCUS8477</name>
</gene>
<reference evidence="3" key="1">
    <citation type="submission" date="2021-12" db="EMBL/GenBank/DDBJ databases">
        <authorList>
            <person name="Martin H S."/>
        </authorList>
    </citation>
    <scope>NUCLEOTIDE SEQUENCE</scope>
</reference>
<keyword evidence="1" id="KW-0863">Zinc-finger</keyword>
<feature type="domain" description="ZAD" evidence="2">
    <location>
        <begin position="12"/>
        <end position="80"/>
    </location>
</feature>
<dbReference type="SMART" id="SM00868">
    <property type="entry name" value="zf-AD"/>
    <property type="match status" value="1"/>
</dbReference>
<keyword evidence="1" id="KW-0862">Zinc</keyword>
<keyword evidence="4" id="KW-1185">Reference proteome</keyword>
<dbReference type="AlphaFoldDB" id="A0A8J9VHA9"/>
<evidence type="ECO:0000259" key="2">
    <source>
        <dbReference type="PROSITE" id="PS51915"/>
    </source>
</evidence>
<protein>
    <recommendedName>
        <fullName evidence="2">ZAD domain-containing protein</fullName>
    </recommendedName>
</protein>
<proteinExistence type="predicted"/>
<dbReference type="SUPFAM" id="SSF57716">
    <property type="entry name" value="Glucocorticoid receptor-like (DNA-binding domain)"/>
    <property type="match status" value="1"/>
</dbReference>
<evidence type="ECO:0000256" key="1">
    <source>
        <dbReference type="PROSITE-ProRule" id="PRU01263"/>
    </source>
</evidence>
<evidence type="ECO:0000313" key="3">
    <source>
        <dbReference type="EMBL" id="CAH0722533.1"/>
    </source>
</evidence>
<dbReference type="InterPro" id="IPR012934">
    <property type="entry name" value="Znf_AD"/>
</dbReference>
<dbReference type="OrthoDB" id="7764603at2759"/>
<keyword evidence="1" id="KW-0479">Metal-binding</keyword>
<dbReference type="GO" id="GO:0008270">
    <property type="term" value="F:zinc ion binding"/>
    <property type="evidence" value="ECO:0007669"/>
    <property type="project" value="UniProtKB-UniRule"/>
</dbReference>
<feature type="non-terminal residue" evidence="3">
    <location>
        <position position="900"/>
    </location>
</feature>
<name>A0A8J9VHA9_9NEOP</name>
<dbReference type="PROSITE" id="PS51915">
    <property type="entry name" value="ZAD"/>
    <property type="match status" value="1"/>
</dbReference>
<accession>A0A8J9VHA9</accession>
<feature type="binding site" evidence="1">
    <location>
        <position position="53"/>
    </location>
    <ligand>
        <name>Zn(2+)</name>
        <dbReference type="ChEBI" id="CHEBI:29105"/>
    </ligand>
</feature>
<dbReference type="GO" id="GO:0005634">
    <property type="term" value="C:nucleus"/>
    <property type="evidence" value="ECO:0007669"/>
    <property type="project" value="InterPro"/>
</dbReference>
<organism evidence="3 4">
    <name type="scientific">Brenthis ino</name>
    <name type="common">lesser marbled fritillary</name>
    <dbReference type="NCBI Taxonomy" id="405034"/>
    <lineage>
        <taxon>Eukaryota</taxon>
        <taxon>Metazoa</taxon>
        <taxon>Ecdysozoa</taxon>
        <taxon>Arthropoda</taxon>
        <taxon>Hexapoda</taxon>
        <taxon>Insecta</taxon>
        <taxon>Pterygota</taxon>
        <taxon>Neoptera</taxon>
        <taxon>Endopterygota</taxon>
        <taxon>Lepidoptera</taxon>
        <taxon>Glossata</taxon>
        <taxon>Ditrysia</taxon>
        <taxon>Papilionoidea</taxon>
        <taxon>Nymphalidae</taxon>
        <taxon>Heliconiinae</taxon>
        <taxon>Argynnini</taxon>
        <taxon>Brenthis</taxon>
    </lineage>
</organism>
<feature type="binding site" evidence="1">
    <location>
        <position position="14"/>
    </location>
    <ligand>
        <name>Zn(2+)</name>
        <dbReference type="ChEBI" id="CHEBI:29105"/>
    </ligand>
</feature>
<dbReference type="EMBL" id="OV170223">
    <property type="protein sequence ID" value="CAH0722533.1"/>
    <property type="molecule type" value="Genomic_DNA"/>
</dbReference>